<evidence type="ECO:0000313" key="2">
    <source>
        <dbReference type="Proteomes" id="UP000020467"/>
    </source>
</evidence>
<dbReference type="PANTHER" id="PTHR24148:SF64">
    <property type="entry name" value="HETEROKARYON INCOMPATIBILITY DOMAIN-CONTAINING PROTEIN"/>
    <property type="match status" value="1"/>
</dbReference>
<dbReference type="eggNOG" id="ENOG502T67E">
    <property type="taxonomic scope" value="Eukaryota"/>
</dbReference>
<keyword evidence="2" id="KW-1185">Reference proteome</keyword>
<dbReference type="AlphaFoldDB" id="A0A010QCW7"/>
<protein>
    <submittedName>
        <fullName evidence="1">HET domain-containing protein</fullName>
    </submittedName>
</protein>
<sequence>MRKIRRCRFHRWARSTGAPRRVYIWLGDVDADEVAIAFANIRMAQALSAATESYKTEVKLADRAVLHYGEHYIEYTRFRAAWYLVERCLLSQGNLGYLRHLLRRDVTDDLLELLWGFHTAKCSDPRDRLAALYGFLPQSEQPIALQYDQVGWKEMYRRLAERSINKGHSIGEPGYSTPFRVWIGCWKKPRRPPWVPNWSGVRQPGLASGDFLKDCLDSTDRGDKPWIDCSDTMGGLKTEGFGFLEIEKERLWKHVLSCLEPIEDELMGLESWLRVTTLFAIILRGKDVVSEDKDHLSRWSLRTLMDKMYEALRTGFENPESLAGEQILLLTLIGSVLQRFALVVLHPLPYIVYSEGRYDRPSWEQEYGLAPHDMEFGDILIPFDEMKPQNSRVHESSFVEPDI</sequence>
<dbReference type="KEGG" id="cfj:CFIO01_10332"/>
<accession>A0A010QCW7</accession>
<comment type="caution">
    <text evidence="1">The sequence shown here is derived from an EMBL/GenBank/DDBJ whole genome shotgun (WGS) entry which is preliminary data.</text>
</comment>
<dbReference type="EMBL" id="JARH01000963">
    <property type="protein sequence ID" value="EXF74640.1"/>
    <property type="molecule type" value="Genomic_DNA"/>
</dbReference>
<name>A0A010QCW7_9PEZI</name>
<organism evidence="1 2">
    <name type="scientific">Colletotrichum fioriniae PJ7</name>
    <dbReference type="NCBI Taxonomy" id="1445577"/>
    <lineage>
        <taxon>Eukaryota</taxon>
        <taxon>Fungi</taxon>
        <taxon>Dikarya</taxon>
        <taxon>Ascomycota</taxon>
        <taxon>Pezizomycotina</taxon>
        <taxon>Sordariomycetes</taxon>
        <taxon>Hypocreomycetidae</taxon>
        <taxon>Glomerellales</taxon>
        <taxon>Glomerellaceae</taxon>
        <taxon>Colletotrichum</taxon>
        <taxon>Colletotrichum acutatum species complex</taxon>
    </lineage>
</organism>
<reference evidence="1 2" key="1">
    <citation type="submission" date="2014-02" db="EMBL/GenBank/DDBJ databases">
        <title>The genome sequence of Colletotrichum fioriniae PJ7.</title>
        <authorList>
            <person name="Baroncelli R."/>
            <person name="Thon M.R."/>
        </authorList>
    </citation>
    <scope>NUCLEOTIDE SEQUENCE [LARGE SCALE GENOMIC DNA]</scope>
    <source>
        <strain evidence="1 2">PJ7</strain>
    </source>
</reference>
<gene>
    <name evidence="1" type="ORF">CFIO01_10332</name>
</gene>
<dbReference type="OrthoDB" id="2157530at2759"/>
<dbReference type="Proteomes" id="UP000020467">
    <property type="component" value="Unassembled WGS sequence"/>
</dbReference>
<dbReference type="HOGENOM" id="CLU_683354_0_0_1"/>
<dbReference type="InterPro" id="IPR052895">
    <property type="entry name" value="HetReg/Transcr_Mod"/>
</dbReference>
<evidence type="ECO:0000313" key="1">
    <source>
        <dbReference type="EMBL" id="EXF74640.1"/>
    </source>
</evidence>
<dbReference type="PANTHER" id="PTHR24148">
    <property type="entry name" value="ANKYRIN REPEAT DOMAIN-CONTAINING PROTEIN 39 HOMOLOG-RELATED"/>
    <property type="match status" value="1"/>
</dbReference>
<proteinExistence type="predicted"/>